<dbReference type="Gene3D" id="3.40.50.150">
    <property type="entry name" value="Vaccinia Virus protein VP39"/>
    <property type="match status" value="1"/>
</dbReference>
<dbReference type="RefSeq" id="WP_309939114.1">
    <property type="nucleotide sequence ID" value="NZ_AP025305.1"/>
</dbReference>
<comment type="caution">
    <text evidence="2">The sequence shown here is derived from an EMBL/GenBank/DDBJ whole genome shotgun (WGS) entry which is preliminary data.</text>
</comment>
<dbReference type="InterPro" id="IPR025714">
    <property type="entry name" value="Methyltranfer_dom"/>
</dbReference>
<keyword evidence="3" id="KW-1185">Reference proteome</keyword>
<dbReference type="GO" id="GO:0032259">
    <property type="term" value="P:methylation"/>
    <property type="evidence" value="ECO:0007669"/>
    <property type="project" value="UniProtKB-KW"/>
</dbReference>
<dbReference type="SUPFAM" id="SSF53335">
    <property type="entry name" value="S-adenosyl-L-methionine-dependent methyltransferases"/>
    <property type="match status" value="1"/>
</dbReference>
<dbReference type="Pfam" id="PF13847">
    <property type="entry name" value="Methyltransf_31"/>
    <property type="match status" value="1"/>
</dbReference>
<gene>
    <name evidence="2" type="ORF">HNQ88_002487</name>
</gene>
<proteinExistence type="predicted"/>
<organism evidence="2 3">
    <name type="scientific">Aureibacter tunicatorum</name>
    <dbReference type="NCBI Taxonomy" id="866807"/>
    <lineage>
        <taxon>Bacteria</taxon>
        <taxon>Pseudomonadati</taxon>
        <taxon>Bacteroidota</taxon>
        <taxon>Cytophagia</taxon>
        <taxon>Cytophagales</taxon>
        <taxon>Persicobacteraceae</taxon>
        <taxon>Aureibacter</taxon>
    </lineage>
</organism>
<name>A0AAE3XMY0_9BACT</name>
<dbReference type="AlphaFoldDB" id="A0AAE3XMY0"/>
<accession>A0AAE3XMY0</accession>
<sequence>MKDIYGEGLWDYFTGDDEATFTLQNDYGNPEDMPVEVFFYDEEDLTLLEKKSIDLCKGKVLDVGAGAGRHSLMLTKRLHKVKSIDISPLAVQLMQARGVEDAECVDIFEMQENEKFDTILLMMNGIGLAQKVENVVVLLEKLKKLLTPKGRIVFDSSDLAYLYEGEPLPFDKYYGEVKFRYKYHGNKSDWFGWVYVDQKMMNSLANKAGFNMNVKYTDEHEQYLAVLELQNN</sequence>
<evidence type="ECO:0000313" key="2">
    <source>
        <dbReference type="EMBL" id="MDR6239450.1"/>
    </source>
</evidence>
<feature type="domain" description="Methyltransferase" evidence="1">
    <location>
        <begin position="59"/>
        <end position="158"/>
    </location>
</feature>
<dbReference type="CDD" id="cd02440">
    <property type="entry name" value="AdoMet_MTases"/>
    <property type="match status" value="1"/>
</dbReference>
<reference evidence="2" key="1">
    <citation type="submission" date="2023-07" db="EMBL/GenBank/DDBJ databases">
        <title>Genomic Encyclopedia of Type Strains, Phase IV (KMG-IV): sequencing the most valuable type-strain genomes for metagenomic binning, comparative biology and taxonomic classification.</title>
        <authorList>
            <person name="Goeker M."/>
        </authorList>
    </citation>
    <scope>NUCLEOTIDE SEQUENCE</scope>
    <source>
        <strain evidence="2">DSM 26174</strain>
    </source>
</reference>
<evidence type="ECO:0000259" key="1">
    <source>
        <dbReference type="Pfam" id="PF13847"/>
    </source>
</evidence>
<dbReference type="Proteomes" id="UP001185092">
    <property type="component" value="Unassembled WGS sequence"/>
</dbReference>
<protein>
    <submittedName>
        <fullName evidence="2">SAM-dependent methyltransferase</fullName>
    </submittedName>
</protein>
<dbReference type="EMBL" id="JAVDQD010000002">
    <property type="protein sequence ID" value="MDR6239450.1"/>
    <property type="molecule type" value="Genomic_DNA"/>
</dbReference>
<keyword evidence="2" id="KW-0808">Transferase</keyword>
<dbReference type="GO" id="GO:0008168">
    <property type="term" value="F:methyltransferase activity"/>
    <property type="evidence" value="ECO:0007669"/>
    <property type="project" value="UniProtKB-KW"/>
</dbReference>
<dbReference type="InterPro" id="IPR029063">
    <property type="entry name" value="SAM-dependent_MTases_sf"/>
</dbReference>
<keyword evidence="2" id="KW-0489">Methyltransferase</keyword>
<evidence type="ECO:0000313" key="3">
    <source>
        <dbReference type="Proteomes" id="UP001185092"/>
    </source>
</evidence>